<organism evidence="2 3">
    <name type="scientific">Pseudomonas mohnii</name>
    <dbReference type="NCBI Taxonomy" id="395600"/>
    <lineage>
        <taxon>Bacteria</taxon>
        <taxon>Pseudomonadati</taxon>
        <taxon>Pseudomonadota</taxon>
        <taxon>Gammaproteobacteria</taxon>
        <taxon>Pseudomonadales</taxon>
        <taxon>Pseudomonadaceae</taxon>
        <taxon>Pseudomonas</taxon>
    </lineage>
</organism>
<feature type="non-terminal residue" evidence="2">
    <location>
        <position position="466"/>
    </location>
</feature>
<feature type="domain" description="DUF4214" evidence="1">
    <location>
        <begin position="8"/>
        <end position="35"/>
    </location>
</feature>
<dbReference type="Proteomes" id="UP000199665">
    <property type="component" value="Unassembled WGS sequence"/>
</dbReference>
<keyword evidence="3" id="KW-1185">Reference proteome</keyword>
<name>A0ABY0YX05_9PSED</name>
<dbReference type="RefSeq" id="WP_167361855.1">
    <property type="nucleotide sequence ID" value="NZ_FNRV01000002.1"/>
</dbReference>
<comment type="caution">
    <text evidence="2">The sequence shown here is derived from an EMBL/GenBank/DDBJ whole genome shotgun (WGS) entry which is preliminary data.</text>
</comment>
<protein>
    <recommendedName>
        <fullName evidence="1">DUF4214 domain-containing protein</fullName>
    </recommendedName>
</protein>
<sequence length="466" mass="47635">MAITTAQIQQLYVAYLGRAADKAGLDYWSQQLNGEKPVLTLENLRANFVNEQPEYVNAYAGLTRQDTVIKIYNNLFGRAPDAAGLDYWSTGAGSTVNADQLLTAFISGASAADAKVIANKVLVSEVYTSTAGANYVKADASSILGGVDGSADSVSKAIAKLENGSLSGIAVPAGVAALKVVDAAQKATDDYQASKVTELKDLNKAVVDLNISSGAAATLTALGTPAPGKDLAFDDVDQAIDNAVALRAKIGGATSVLEASAKQAVTDLGATRDTYTKANLGNVDLAVAYEKALATNASLKKADTAAVSSATAKTDVDFTAAKGAAGGTDALAKANADAGLTVAVTDAATLYTALTDKTKTQAEVDAVSKAFSTFLNNSTDFANLKNLAATDYAKNVAVQKEADTAALVTGTGATAYKQDLLDKATADKTLADAKAADALVVKAQVISKANDALKATLQDSKDHVPD</sequence>
<proteinExistence type="predicted"/>
<evidence type="ECO:0000313" key="3">
    <source>
        <dbReference type="Proteomes" id="UP000199665"/>
    </source>
</evidence>
<evidence type="ECO:0000259" key="1">
    <source>
        <dbReference type="Pfam" id="PF13946"/>
    </source>
</evidence>
<dbReference type="Pfam" id="PF13946">
    <property type="entry name" value="DUF4214"/>
    <property type="match status" value="2"/>
</dbReference>
<feature type="domain" description="DUF4214" evidence="1">
    <location>
        <begin position="51"/>
        <end position="106"/>
    </location>
</feature>
<dbReference type="InterPro" id="IPR025282">
    <property type="entry name" value="DUF4214"/>
</dbReference>
<dbReference type="EMBL" id="FNRV01000002">
    <property type="protein sequence ID" value="SEE03234.1"/>
    <property type="molecule type" value="Genomic_DNA"/>
</dbReference>
<accession>A0ABY0YX05</accession>
<gene>
    <name evidence="2" type="ORF">SAMN05216205_6219</name>
</gene>
<evidence type="ECO:0000313" key="2">
    <source>
        <dbReference type="EMBL" id="SEE03234.1"/>
    </source>
</evidence>
<reference evidence="2 3" key="1">
    <citation type="submission" date="2016-10" db="EMBL/GenBank/DDBJ databases">
        <authorList>
            <person name="Varghese N."/>
            <person name="Submissions S."/>
        </authorList>
    </citation>
    <scope>NUCLEOTIDE SEQUENCE [LARGE SCALE GENOMIC DNA]</scope>
    <source>
        <strain evidence="2 3">DSM 18327</strain>
    </source>
</reference>